<proteinExistence type="predicted"/>
<evidence type="ECO:0000313" key="1">
    <source>
        <dbReference type="EMBL" id="TFK66420.1"/>
    </source>
</evidence>
<name>A0ACD3AL51_9AGAR</name>
<protein>
    <submittedName>
        <fullName evidence="1">Uncharacterized protein</fullName>
    </submittedName>
</protein>
<dbReference type="Proteomes" id="UP000308600">
    <property type="component" value="Unassembled WGS sequence"/>
</dbReference>
<keyword evidence="2" id="KW-1185">Reference proteome</keyword>
<accession>A0ACD3AL51</accession>
<gene>
    <name evidence="1" type="ORF">BDN72DRAFT_740552</name>
</gene>
<reference evidence="1 2" key="1">
    <citation type="journal article" date="2019" name="Nat. Ecol. Evol.">
        <title>Megaphylogeny resolves global patterns of mushroom evolution.</title>
        <authorList>
            <person name="Varga T."/>
            <person name="Krizsan K."/>
            <person name="Foldi C."/>
            <person name="Dima B."/>
            <person name="Sanchez-Garcia M."/>
            <person name="Sanchez-Ramirez S."/>
            <person name="Szollosi G.J."/>
            <person name="Szarkandi J.G."/>
            <person name="Papp V."/>
            <person name="Albert L."/>
            <person name="Andreopoulos W."/>
            <person name="Angelini C."/>
            <person name="Antonin V."/>
            <person name="Barry K.W."/>
            <person name="Bougher N.L."/>
            <person name="Buchanan P."/>
            <person name="Buyck B."/>
            <person name="Bense V."/>
            <person name="Catcheside P."/>
            <person name="Chovatia M."/>
            <person name="Cooper J."/>
            <person name="Damon W."/>
            <person name="Desjardin D."/>
            <person name="Finy P."/>
            <person name="Geml J."/>
            <person name="Haridas S."/>
            <person name="Hughes K."/>
            <person name="Justo A."/>
            <person name="Karasinski D."/>
            <person name="Kautmanova I."/>
            <person name="Kiss B."/>
            <person name="Kocsube S."/>
            <person name="Kotiranta H."/>
            <person name="LaButti K.M."/>
            <person name="Lechner B.E."/>
            <person name="Liimatainen K."/>
            <person name="Lipzen A."/>
            <person name="Lukacs Z."/>
            <person name="Mihaltcheva S."/>
            <person name="Morgado L.N."/>
            <person name="Niskanen T."/>
            <person name="Noordeloos M.E."/>
            <person name="Ohm R.A."/>
            <person name="Ortiz-Santana B."/>
            <person name="Ovrebo C."/>
            <person name="Racz N."/>
            <person name="Riley R."/>
            <person name="Savchenko A."/>
            <person name="Shiryaev A."/>
            <person name="Soop K."/>
            <person name="Spirin V."/>
            <person name="Szebenyi C."/>
            <person name="Tomsovsky M."/>
            <person name="Tulloss R.E."/>
            <person name="Uehling J."/>
            <person name="Grigoriev I.V."/>
            <person name="Vagvolgyi C."/>
            <person name="Papp T."/>
            <person name="Martin F.M."/>
            <person name="Miettinen O."/>
            <person name="Hibbett D.S."/>
            <person name="Nagy L.G."/>
        </authorList>
    </citation>
    <scope>NUCLEOTIDE SEQUENCE [LARGE SCALE GENOMIC DNA]</scope>
    <source>
        <strain evidence="1 2">NL-1719</strain>
    </source>
</reference>
<dbReference type="EMBL" id="ML208405">
    <property type="protein sequence ID" value="TFK66420.1"/>
    <property type="molecule type" value="Genomic_DNA"/>
</dbReference>
<organism evidence="1 2">
    <name type="scientific">Pluteus cervinus</name>
    <dbReference type="NCBI Taxonomy" id="181527"/>
    <lineage>
        <taxon>Eukaryota</taxon>
        <taxon>Fungi</taxon>
        <taxon>Dikarya</taxon>
        <taxon>Basidiomycota</taxon>
        <taxon>Agaricomycotina</taxon>
        <taxon>Agaricomycetes</taxon>
        <taxon>Agaricomycetidae</taxon>
        <taxon>Agaricales</taxon>
        <taxon>Pluteineae</taxon>
        <taxon>Pluteaceae</taxon>
        <taxon>Pluteus</taxon>
    </lineage>
</organism>
<feature type="non-terminal residue" evidence="1">
    <location>
        <position position="1"/>
    </location>
</feature>
<evidence type="ECO:0000313" key="2">
    <source>
        <dbReference type="Proteomes" id="UP000308600"/>
    </source>
</evidence>
<sequence length="68" mass="7516">RYSLVAALGLNGYLAARPVEGALDAAEFLDFIVEEVLPEMNPFPQDRSVLALDNCSIHKSEVLRELVE</sequence>
<feature type="non-terminal residue" evidence="1">
    <location>
        <position position="68"/>
    </location>
</feature>